<protein>
    <recommendedName>
        <fullName evidence="1">DUS-like FMN-binding domain-containing protein</fullName>
    </recommendedName>
</protein>
<dbReference type="AlphaFoldDB" id="A0A0F9CWQ1"/>
<evidence type="ECO:0000259" key="1">
    <source>
        <dbReference type="Pfam" id="PF01207"/>
    </source>
</evidence>
<dbReference type="EMBL" id="LAZR01034223">
    <property type="protein sequence ID" value="KKL45901.1"/>
    <property type="molecule type" value="Genomic_DNA"/>
</dbReference>
<dbReference type="Gene3D" id="1.20.120.1460">
    <property type="match status" value="1"/>
</dbReference>
<reference evidence="2" key="1">
    <citation type="journal article" date="2015" name="Nature">
        <title>Complex archaea that bridge the gap between prokaryotes and eukaryotes.</title>
        <authorList>
            <person name="Spang A."/>
            <person name="Saw J.H."/>
            <person name="Jorgensen S.L."/>
            <person name="Zaremba-Niedzwiedzka K."/>
            <person name="Martijn J."/>
            <person name="Lind A.E."/>
            <person name="van Eijk R."/>
            <person name="Schleper C."/>
            <person name="Guy L."/>
            <person name="Ettema T.J."/>
        </authorList>
    </citation>
    <scope>NUCLEOTIDE SEQUENCE</scope>
</reference>
<accession>A0A0F9CWQ1</accession>
<dbReference type="Pfam" id="PF01207">
    <property type="entry name" value="Dus"/>
    <property type="match status" value="1"/>
</dbReference>
<gene>
    <name evidence="2" type="ORF">LCGC14_2351020</name>
</gene>
<proteinExistence type="predicted"/>
<sequence>AEDAVRAMLPYIAAHLSAGGRLNQVTRHMLGLFAGRPGAREWRRILSEGAHKPGAGPELVEHALARVAQAAAPLPAD</sequence>
<dbReference type="InterPro" id="IPR035587">
    <property type="entry name" value="DUS-like_FMN-bd"/>
</dbReference>
<comment type="caution">
    <text evidence="2">The sequence shown here is derived from an EMBL/GenBank/DDBJ whole genome shotgun (WGS) entry which is preliminary data.</text>
</comment>
<feature type="non-terminal residue" evidence="2">
    <location>
        <position position="1"/>
    </location>
</feature>
<evidence type="ECO:0000313" key="2">
    <source>
        <dbReference type="EMBL" id="KKL45901.1"/>
    </source>
</evidence>
<name>A0A0F9CWQ1_9ZZZZ</name>
<organism evidence="2">
    <name type="scientific">marine sediment metagenome</name>
    <dbReference type="NCBI Taxonomy" id="412755"/>
    <lineage>
        <taxon>unclassified sequences</taxon>
        <taxon>metagenomes</taxon>
        <taxon>ecological metagenomes</taxon>
    </lineage>
</organism>
<feature type="domain" description="DUS-like FMN-binding" evidence="1">
    <location>
        <begin position="4"/>
        <end position="65"/>
    </location>
</feature>